<feature type="chain" id="PRO_5014030042" evidence="1">
    <location>
        <begin position="23"/>
        <end position="523"/>
    </location>
</feature>
<accession>A0A0K8VAD7</accession>
<protein>
    <submittedName>
        <fullName evidence="2">Uncharacterized protein</fullName>
    </submittedName>
</protein>
<proteinExistence type="predicted"/>
<dbReference type="AlphaFoldDB" id="A0A0K8VAD7"/>
<dbReference type="EMBL" id="GDHF01012378">
    <property type="protein sequence ID" value="JAI39936.1"/>
    <property type="molecule type" value="Transcribed_RNA"/>
</dbReference>
<evidence type="ECO:0000256" key="1">
    <source>
        <dbReference type="SAM" id="SignalP"/>
    </source>
</evidence>
<keyword evidence="1" id="KW-0732">Signal</keyword>
<name>A0A0K8VAD7_BACLA</name>
<evidence type="ECO:0000313" key="3">
    <source>
        <dbReference type="EMBL" id="JAI39936.1"/>
    </source>
</evidence>
<feature type="signal peptide" evidence="1">
    <location>
        <begin position="1"/>
        <end position="22"/>
    </location>
</feature>
<evidence type="ECO:0000313" key="2">
    <source>
        <dbReference type="EMBL" id="JAI35777.1"/>
    </source>
</evidence>
<sequence>MKINFALLSFMLLIFVVNYSCAYVVICFVRNGVNVNRIFDSEIVTYAAARVGLGLTEDEIFMDSNRAIERRQEQRMLVNYKECNLIISQSAKSSIEVCIVNDQCKTIDLENNAKVKTLRDKLLASLPEYYRDEKCADIVFLNDKGQVIRSEDEIEVPYRNIVKNGRIEAHNKYIDNVTKLDITWLLYSYRVQVNMLMYLSSLRYWITKPNACPNLKSKLNLPDKALFPNAIDDLAQNWLTRDKRAQLHQEPSRNVVSTQLVAPYAHEESLSIKSYAYKTEKSEIPRLYYVNVNEKDKIAFTGSRTDEFEDNQLTFKISSRSPKDKILLLLKDVRSTNNRAVSWTNAVIATNNTAVTLNVTWKNHQPGYAYICELFDFRANHEINYLFRKVTEDGVCILKYIDDNNTFYDLLFNREELIENGQDLSKFRYELGVSMYPSRPGRWSCKERSKRETQSIANTDIHQDQITMGGGGKGYDTGLYFERTCAMRDNGYSKENKRSLYFNVFIFKSQEIAEKIIEDIATF</sequence>
<dbReference type="EMBL" id="GDHF01016537">
    <property type="protein sequence ID" value="JAI35777.1"/>
    <property type="molecule type" value="Transcribed_RNA"/>
</dbReference>
<gene>
    <name evidence="3" type="ORF">c0_g1_i1</name>
    <name evidence="2" type="ORF">c0_g1_i2</name>
</gene>
<organism evidence="2">
    <name type="scientific">Bactrocera latifrons</name>
    <name type="common">Malaysian fruit fly</name>
    <name type="synonym">Chaetodacus latifrons</name>
    <dbReference type="NCBI Taxonomy" id="174628"/>
    <lineage>
        <taxon>Eukaryota</taxon>
        <taxon>Metazoa</taxon>
        <taxon>Ecdysozoa</taxon>
        <taxon>Arthropoda</taxon>
        <taxon>Hexapoda</taxon>
        <taxon>Insecta</taxon>
        <taxon>Pterygota</taxon>
        <taxon>Neoptera</taxon>
        <taxon>Endopterygota</taxon>
        <taxon>Diptera</taxon>
        <taxon>Brachycera</taxon>
        <taxon>Muscomorpha</taxon>
        <taxon>Tephritoidea</taxon>
        <taxon>Tephritidae</taxon>
        <taxon>Bactrocera</taxon>
        <taxon>Bactrocera</taxon>
    </lineage>
</organism>
<reference evidence="2" key="1">
    <citation type="submission" date="2015-06" db="EMBL/GenBank/DDBJ databases">
        <authorList>
            <person name="Hoefler B.C."/>
            <person name="Straight P.D."/>
        </authorList>
    </citation>
    <scope>NUCLEOTIDE SEQUENCE</scope>
</reference>